<keyword evidence="4 10" id="KW-0732">Signal</keyword>
<name>A0A0R3X201_HYDTA</name>
<sequence length="433" mass="49529">MRDIRESGGTLTRLVVVGLLLQAAQNAVTVGSGARGVNEILMGRNYPRYIRIPSTRKRGYFESGVPDYLLQLRERHSREWMNFGQADGGHGPSLGVITTIRHHQTVGKFCRTVWKLLTPPTDNDELFTPLHLFIGVTDRQSQWQQKQTLDFRLGRFSVDEQLIACSLRLPIRDCINTTVPVSVRVSGAGEKLGGAVYVEAAGLPGQRHKAWLNVPLPPAFLYNLPRQKRLLRLQVDLADASVIDNRHTPHLLTFHRSREQSEGLRRARRDIGVDLSQQHDYERTPTKQVRPISRNRKRRRQERLKSRSWTSDQEKHNSRYLMNQRYIASTCQRRDLMVNFNAVGWSRWVIAPTAYNAGYCFGYCPFPLSAHFNTTNHAIIIHLMYNLRVAPPQVKPPCCTPLTFSPQSILFFDGDEVVLQVYEDMVVETCGCR</sequence>
<feature type="chain" id="PRO_5043133110" evidence="10">
    <location>
        <begin position="27"/>
        <end position="433"/>
    </location>
</feature>
<comment type="similarity">
    <text evidence="2 8">Belongs to the TGF-beta family.</text>
</comment>
<dbReference type="InterPro" id="IPR015615">
    <property type="entry name" value="TGF-beta-rel"/>
</dbReference>
<dbReference type="PANTHER" id="PTHR11848">
    <property type="entry name" value="TGF-BETA FAMILY"/>
    <property type="match status" value="1"/>
</dbReference>
<evidence type="ECO:0000256" key="6">
    <source>
        <dbReference type="ARBA" id="ARBA00023157"/>
    </source>
</evidence>
<dbReference type="InterPro" id="IPR001839">
    <property type="entry name" value="TGF-b_C"/>
</dbReference>
<feature type="domain" description="TGF-beta family profile" evidence="11">
    <location>
        <begin position="313"/>
        <end position="433"/>
    </location>
</feature>
<accession>A0A0R3X201</accession>
<feature type="compositionally biased region" description="Basic residues" evidence="9">
    <location>
        <begin position="293"/>
        <end position="302"/>
    </location>
</feature>
<dbReference type="GO" id="GO:0008083">
    <property type="term" value="F:growth factor activity"/>
    <property type="evidence" value="ECO:0007669"/>
    <property type="project" value="UniProtKB-KW"/>
</dbReference>
<dbReference type="PROSITE" id="PS00250">
    <property type="entry name" value="TGF_BETA_1"/>
    <property type="match status" value="1"/>
</dbReference>
<reference evidence="12 13" key="2">
    <citation type="submission" date="2018-11" db="EMBL/GenBank/DDBJ databases">
        <authorList>
            <consortium name="Pathogen Informatics"/>
        </authorList>
    </citation>
    <scope>NUCLEOTIDE SEQUENCE [LARGE SCALE GENOMIC DNA]</scope>
</reference>
<gene>
    <name evidence="12" type="ORF">TTAC_LOCUS7262</name>
</gene>
<evidence type="ECO:0000256" key="1">
    <source>
        <dbReference type="ARBA" id="ARBA00004613"/>
    </source>
</evidence>
<evidence type="ECO:0000313" key="14">
    <source>
        <dbReference type="WBParaSite" id="TTAC_0000727701-mRNA-1"/>
    </source>
</evidence>
<dbReference type="Pfam" id="PF00019">
    <property type="entry name" value="TGF_beta"/>
    <property type="match status" value="1"/>
</dbReference>
<keyword evidence="5 8" id="KW-0339">Growth factor</keyword>
<evidence type="ECO:0000313" key="13">
    <source>
        <dbReference type="Proteomes" id="UP000274429"/>
    </source>
</evidence>
<keyword evidence="7" id="KW-0325">Glycoprotein</keyword>
<dbReference type="Gene3D" id="2.10.90.10">
    <property type="entry name" value="Cystine-knot cytokines"/>
    <property type="match status" value="1"/>
</dbReference>
<feature type="region of interest" description="Disordered" evidence="9">
    <location>
        <begin position="275"/>
        <end position="311"/>
    </location>
</feature>
<dbReference type="InterPro" id="IPR017948">
    <property type="entry name" value="TGFb_CS"/>
</dbReference>
<feature type="signal peptide" evidence="10">
    <location>
        <begin position="1"/>
        <end position="26"/>
    </location>
</feature>
<evidence type="ECO:0000256" key="4">
    <source>
        <dbReference type="ARBA" id="ARBA00022729"/>
    </source>
</evidence>
<dbReference type="STRING" id="6205.A0A0R3X201"/>
<evidence type="ECO:0000313" key="12">
    <source>
        <dbReference type="EMBL" id="VDM31615.1"/>
    </source>
</evidence>
<evidence type="ECO:0000256" key="7">
    <source>
        <dbReference type="ARBA" id="ARBA00023180"/>
    </source>
</evidence>
<dbReference type="GO" id="GO:0005615">
    <property type="term" value="C:extracellular space"/>
    <property type="evidence" value="ECO:0007669"/>
    <property type="project" value="TreeGrafter"/>
</dbReference>
<dbReference type="AlphaFoldDB" id="A0A0R3X201"/>
<proteinExistence type="inferred from homology"/>
<dbReference type="FunFam" id="2.10.90.10:FF:000001">
    <property type="entry name" value="Bone morphogenetic protein 4"/>
    <property type="match status" value="1"/>
</dbReference>
<dbReference type="WBParaSite" id="TTAC_0000727701-mRNA-1">
    <property type="protein sequence ID" value="TTAC_0000727701-mRNA-1"/>
    <property type="gene ID" value="TTAC_0000727701"/>
</dbReference>
<evidence type="ECO:0000256" key="8">
    <source>
        <dbReference type="RuleBase" id="RU000354"/>
    </source>
</evidence>
<dbReference type="InterPro" id="IPR029034">
    <property type="entry name" value="Cystine-knot_cytokine"/>
</dbReference>
<dbReference type="SMART" id="SM00204">
    <property type="entry name" value="TGFB"/>
    <property type="match status" value="1"/>
</dbReference>
<keyword evidence="3" id="KW-0964">Secreted</keyword>
<evidence type="ECO:0000256" key="2">
    <source>
        <dbReference type="ARBA" id="ARBA00006656"/>
    </source>
</evidence>
<dbReference type="SUPFAM" id="SSF57501">
    <property type="entry name" value="Cystine-knot cytokines"/>
    <property type="match status" value="1"/>
</dbReference>
<comment type="subcellular location">
    <subcellularLocation>
        <location evidence="1">Secreted</location>
    </subcellularLocation>
</comment>
<keyword evidence="6" id="KW-1015">Disulfide bond</keyword>
<dbReference type="PROSITE" id="PS51362">
    <property type="entry name" value="TGF_BETA_2"/>
    <property type="match status" value="1"/>
</dbReference>
<evidence type="ECO:0000256" key="5">
    <source>
        <dbReference type="ARBA" id="ARBA00023030"/>
    </source>
</evidence>
<keyword evidence="13" id="KW-1185">Reference proteome</keyword>
<organism evidence="14">
    <name type="scientific">Hydatigena taeniaeformis</name>
    <name type="common">Feline tapeworm</name>
    <name type="synonym">Taenia taeniaeformis</name>
    <dbReference type="NCBI Taxonomy" id="6205"/>
    <lineage>
        <taxon>Eukaryota</taxon>
        <taxon>Metazoa</taxon>
        <taxon>Spiralia</taxon>
        <taxon>Lophotrochozoa</taxon>
        <taxon>Platyhelminthes</taxon>
        <taxon>Cestoda</taxon>
        <taxon>Eucestoda</taxon>
        <taxon>Cyclophyllidea</taxon>
        <taxon>Taeniidae</taxon>
        <taxon>Hydatigera</taxon>
    </lineage>
</organism>
<evidence type="ECO:0000259" key="11">
    <source>
        <dbReference type="PROSITE" id="PS51362"/>
    </source>
</evidence>
<dbReference type="EMBL" id="UYWX01020357">
    <property type="protein sequence ID" value="VDM31615.1"/>
    <property type="molecule type" value="Genomic_DNA"/>
</dbReference>
<evidence type="ECO:0000256" key="10">
    <source>
        <dbReference type="SAM" id="SignalP"/>
    </source>
</evidence>
<evidence type="ECO:0000256" key="3">
    <source>
        <dbReference type="ARBA" id="ARBA00022525"/>
    </source>
</evidence>
<dbReference type="GO" id="GO:0005125">
    <property type="term" value="F:cytokine activity"/>
    <property type="evidence" value="ECO:0007669"/>
    <property type="project" value="TreeGrafter"/>
</dbReference>
<reference evidence="14" key="1">
    <citation type="submission" date="2017-02" db="UniProtKB">
        <authorList>
            <consortium name="WormBaseParasite"/>
        </authorList>
    </citation>
    <scope>IDENTIFICATION</scope>
</reference>
<protein>
    <submittedName>
        <fullName evidence="14">TGF_BETA_2 domain-containing protein</fullName>
    </submittedName>
</protein>
<dbReference type="OrthoDB" id="5987191at2759"/>
<dbReference type="Proteomes" id="UP000274429">
    <property type="component" value="Unassembled WGS sequence"/>
</dbReference>
<evidence type="ECO:0000256" key="9">
    <source>
        <dbReference type="SAM" id="MobiDB-lite"/>
    </source>
</evidence>
<feature type="compositionally biased region" description="Basic and acidic residues" evidence="9">
    <location>
        <begin position="275"/>
        <end position="285"/>
    </location>
</feature>